<reference evidence="2 3" key="1">
    <citation type="submission" date="2018-09" db="EMBL/GenBank/DDBJ databases">
        <title>YIM 75000 draft genome.</title>
        <authorList>
            <person name="Tang S."/>
            <person name="Feng Y."/>
        </authorList>
    </citation>
    <scope>NUCLEOTIDE SEQUENCE [LARGE SCALE GENOMIC DNA]</scope>
    <source>
        <strain evidence="2 3">YIM 75000</strain>
    </source>
</reference>
<proteinExistence type="predicted"/>
<dbReference type="InterPro" id="IPR040891">
    <property type="entry name" value="HEPN_SAV_6107"/>
</dbReference>
<evidence type="ECO:0000313" key="2">
    <source>
        <dbReference type="EMBL" id="RJK97192.1"/>
    </source>
</evidence>
<dbReference type="Proteomes" id="UP000265614">
    <property type="component" value="Unassembled WGS sequence"/>
</dbReference>
<keyword evidence="3" id="KW-1185">Reference proteome</keyword>
<name>A0A3A3ZLT1_9ACTN</name>
<organism evidence="2 3">
    <name type="scientific">Vallicoccus soli</name>
    <dbReference type="NCBI Taxonomy" id="2339232"/>
    <lineage>
        <taxon>Bacteria</taxon>
        <taxon>Bacillati</taxon>
        <taxon>Actinomycetota</taxon>
        <taxon>Actinomycetes</taxon>
        <taxon>Motilibacterales</taxon>
        <taxon>Vallicoccaceae</taxon>
        <taxon>Vallicoccus</taxon>
    </lineage>
</organism>
<protein>
    <recommendedName>
        <fullName evidence="1">SAV-6107-like HEPN domain-containing protein</fullName>
    </recommendedName>
</protein>
<dbReference type="Pfam" id="PF18726">
    <property type="entry name" value="HEPN_SAV_6107"/>
    <property type="match status" value="1"/>
</dbReference>
<dbReference type="AlphaFoldDB" id="A0A3A3ZLT1"/>
<accession>A0A3A3ZLT1</accession>
<feature type="domain" description="SAV-6107-like HEPN" evidence="1">
    <location>
        <begin position="32"/>
        <end position="129"/>
    </location>
</feature>
<evidence type="ECO:0000313" key="3">
    <source>
        <dbReference type="Proteomes" id="UP000265614"/>
    </source>
</evidence>
<gene>
    <name evidence="2" type="ORF">D5H78_06100</name>
</gene>
<sequence length="153" mass="15702">MPTRPPARPYGAPVPVAALDLLRLAHRGAAAAALADDDAERYAGAHLAALRGAAAVLAVRARPAGRRSSPRSAWVLLADAAPELGEWAAFFAAGAGKRAAAEAGLRRAVSTREADDLLRDVEAFLALVETTLGLTVQPALPSPPHEHRGGGPA</sequence>
<dbReference type="EMBL" id="QZEZ01000002">
    <property type="protein sequence ID" value="RJK97192.1"/>
    <property type="molecule type" value="Genomic_DNA"/>
</dbReference>
<comment type="caution">
    <text evidence="2">The sequence shown here is derived from an EMBL/GenBank/DDBJ whole genome shotgun (WGS) entry which is preliminary data.</text>
</comment>
<evidence type="ECO:0000259" key="1">
    <source>
        <dbReference type="Pfam" id="PF18726"/>
    </source>
</evidence>
<dbReference type="OrthoDB" id="3692174at2"/>